<feature type="region of interest" description="Disordered" evidence="1">
    <location>
        <begin position="118"/>
        <end position="158"/>
    </location>
</feature>
<accession>A0ABS8V2Q4</accession>
<protein>
    <submittedName>
        <fullName evidence="2">Uncharacterized protein</fullName>
    </submittedName>
</protein>
<dbReference type="Proteomes" id="UP000823775">
    <property type="component" value="Unassembled WGS sequence"/>
</dbReference>
<evidence type="ECO:0000313" key="3">
    <source>
        <dbReference type="Proteomes" id="UP000823775"/>
    </source>
</evidence>
<keyword evidence="3" id="KW-1185">Reference proteome</keyword>
<feature type="region of interest" description="Disordered" evidence="1">
    <location>
        <begin position="1"/>
        <end position="27"/>
    </location>
</feature>
<feature type="compositionally biased region" description="Polar residues" evidence="1">
    <location>
        <begin position="1"/>
        <end position="17"/>
    </location>
</feature>
<comment type="caution">
    <text evidence="2">The sequence shown here is derived from an EMBL/GenBank/DDBJ whole genome shotgun (WGS) entry which is preliminary data.</text>
</comment>
<proteinExistence type="predicted"/>
<evidence type="ECO:0000256" key="1">
    <source>
        <dbReference type="SAM" id="MobiDB-lite"/>
    </source>
</evidence>
<dbReference type="EMBL" id="JACEIK010003355">
    <property type="protein sequence ID" value="MCD9641413.1"/>
    <property type="molecule type" value="Genomic_DNA"/>
</dbReference>
<evidence type="ECO:0000313" key="2">
    <source>
        <dbReference type="EMBL" id="MCD9641413.1"/>
    </source>
</evidence>
<reference evidence="2 3" key="1">
    <citation type="journal article" date="2021" name="BMC Genomics">
        <title>Datura genome reveals duplications of psychoactive alkaloid biosynthetic genes and high mutation rate following tissue culture.</title>
        <authorList>
            <person name="Rajewski A."/>
            <person name="Carter-House D."/>
            <person name="Stajich J."/>
            <person name="Litt A."/>
        </authorList>
    </citation>
    <scope>NUCLEOTIDE SEQUENCE [LARGE SCALE GENOMIC DNA]</scope>
    <source>
        <strain evidence="2">AR-01</strain>
    </source>
</reference>
<name>A0ABS8V2Q4_DATST</name>
<organism evidence="2 3">
    <name type="scientific">Datura stramonium</name>
    <name type="common">Jimsonweed</name>
    <name type="synonym">Common thornapple</name>
    <dbReference type="NCBI Taxonomy" id="4076"/>
    <lineage>
        <taxon>Eukaryota</taxon>
        <taxon>Viridiplantae</taxon>
        <taxon>Streptophyta</taxon>
        <taxon>Embryophyta</taxon>
        <taxon>Tracheophyta</taxon>
        <taxon>Spermatophyta</taxon>
        <taxon>Magnoliopsida</taxon>
        <taxon>eudicotyledons</taxon>
        <taxon>Gunneridae</taxon>
        <taxon>Pentapetalae</taxon>
        <taxon>asterids</taxon>
        <taxon>lamiids</taxon>
        <taxon>Solanales</taxon>
        <taxon>Solanaceae</taxon>
        <taxon>Solanoideae</taxon>
        <taxon>Datureae</taxon>
        <taxon>Datura</taxon>
    </lineage>
</organism>
<feature type="compositionally biased region" description="Low complexity" evidence="1">
    <location>
        <begin position="133"/>
        <end position="144"/>
    </location>
</feature>
<sequence length="158" mass="17011">MGNIAIGTSTQASDEALSSSSAPPIAPRPIQTLSASRMVQFSNMKARNNTKLTSLIKYMPEMINRTIDKALAPLQLDLSIFDAPLLEDDGRPESKGVDEDRDVYVATQRSMDDLTVELMGAGPSSHTSQAKDVATTTTVPTVTTQSEEVGQKQEDHST</sequence>
<feature type="compositionally biased region" description="Basic and acidic residues" evidence="1">
    <location>
        <begin position="149"/>
        <end position="158"/>
    </location>
</feature>
<gene>
    <name evidence="2" type="ORF">HAX54_027588</name>
</gene>